<keyword evidence="1" id="KW-1133">Transmembrane helix</keyword>
<organism evidence="2 3">
    <name type="scientific">Oceanibaculum pacificum</name>
    <dbReference type="NCBI Taxonomy" id="580166"/>
    <lineage>
        <taxon>Bacteria</taxon>
        <taxon>Pseudomonadati</taxon>
        <taxon>Pseudomonadota</taxon>
        <taxon>Alphaproteobacteria</taxon>
        <taxon>Rhodospirillales</taxon>
        <taxon>Oceanibaculaceae</taxon>
        <taxon>Oceanibaculum</taxon>
    </lineage>
</organism>
<dbReference type="GO" id="GO:0046583">
    <property type="term" value="F:monoatomic cation efflux transmembrane transporter activity"/>
    <property type="evidence" value="ECO:0007669"/>
    <property type="project" value="TreeGrafter"/>
</dbReference>
<keyword evidence="3" id="KW-1185">Reference proteome</keyword>
<sequence length="239" mass="24207">MELVGQAWALVSAWQREILAALSSVLRTGDMPSLLALGAGLGALHALTPGHGKLALAAFLADSRGTALKGLRIAALAALMHVATGAVLYAVFTALLRPAASLSGRGEPMVTTLGYGLVALAGALMVLQAFRPHDASRPTAFTITAGIGVLPSPLTITVLGFALAQASMAHAAILLMALALGVAATLAAVALMAVFASRIVVGIARQHAERLEHYGRYLQAGFGCAVIVLAALGGFGGVR</sequence>
<proteinExistence type="predicted"/>
<dbReference type="GO" id="GO:0015099">
    <property type="term" value="F:nickel cation transmembrane transporter activity"/>
    <property type="evidence" value="ECO:0007669"/>
    <property type="project" value="TreeGrafter"/>
</dbReference>
<dbReference type="GO" id="GO:0006824">
    <property type="term" value="P:cobalt ion transport"/>
    <property type="evidence" value="ECO:0007669"/>
    <property type="project" value="UniProtKB-KW"/>
</dbReference>
<name>A0A154VYA5_9PROT</name>
<dbReference type="OrthoDB" id="8266312at2"/>
<evidence type="ECO:0000256" key="1">
    <source>
        <dbReference type="SAM" id="Phobius"/>
    </source>
</evidence>
<feature type="transmembrane region" description="Helical" evidence="1">
    <location>
        <begin position="217"/>
        <end position="238"/>
    </location>
</feature>
<dbReference type="Proteomes" id="UP000076400">
    <property type="component" value="Unassembled WGS sequence"/>
</dbReference>
<dbReference type="EMBL" id="LPXN01000125">
    <property type="protein sequence ID" value="KZD06201.1"/>
    <property type="molecule type" value="Genomic_DNA"/>
</dbReference>
<dbReference type="InterPro" id="IPR051224">
    <property type="entry name" value="NiCoT_RcnA"/>
</dbReference>
<dbReference type="GO" id="GO:0005886">
    <property type="term" value="C:plasma membrane"/>
    <property type="evidence" value="ECO:0007669"/>
    <property type="project" value="UniProtKB-SubCell"/>
</dbReference>
<comment type="caution">
    <text evidence="2">The sequence shown here is derived from an EMBL/GenBank/DDBJ whole genome shotgun (WGS) entry which is preliminary data.</text>
</comment>
<keyword evidence="1" id="KW-0472">Membrane</keyword>
<dbReference type="RefSeq" id="WP_067557724.1">
    <property type="nucleotide sequence ID" value="NZ_LPXN01000125.1"/>
</dbReference>
<feature type="transmembrane region" description="Helical" evidence="1">
    <location>
        <begin position="139"/>
        <end position="163"/>
    </location>
</feature>
<dbReference type="STRING" id="580166.AUP43_11185"/>
<protein>
    <recommendedName>
        <fullName evidence="4">Nickel/cobalt efflux system</fullName>
    </recommendedName>
</protein>
<feature type="transmembrane region" description="Helical" evidence="1">
    <location>
        <begin position="108"/>
        <end position="127"/>
    </location>
</feature>
<reference evidence="2 3" key="1">
    <citation type="submission" date="2015-12" db="EMBL/GenBank/DDBJ databases">
        <title>Genome sequence of Oceanibaculum pacificum MCCC 1A02656.</title>
        <authorList>
            <person name="Lu L."/>
            <person name="Lai Q."/>
            <person name="Shao Z."/>
            <person name="Qian P."/>
        </authorList>
    </citation>
    <scope>NUCLEOTIDE SEQUENCE [LARGE SCALE GENOMIC DNA]</scope>
    <source>
        <strain evidence="2 3">MCCC 1A02656</strain>
    </source>
</reference>
<gene>
    <name evidence="2" type="ORF">AUP43_11185</name>
</gene>
<dbReference type="AlphaFoldDB" id="A0A154VYA5"/>
<dbReference type="GO" id="GO:0032025">
    <property type="term" value="P:response to cobalt ion"/>
    <property type="evidence" value="ECO:0007669"/>
    <property type="project" value="TreeGrafter"/>
</dbReference>
<evidence type="ECO:0000313" key="2">
    <source>
        <dbReference type="EMBL" id="KZD06201.1"/>
    </source>
</evidence>
<dbReference type="PANTHER" id="PTHR40659:SF1">
    <property type="entry name" value="NICKEL_COBALT EFFLUX SYSTEM RCNA"/>
    <property type="match status" value="1"/>
</dbReference>
<dbReference type="PANTHER" id="PTHR40659">
    <property type="entry name" value="NICKEL/COBALT EFFLUX SYSTEM RCNA"/>
    <property type="match status" value="1"/>
</dbReference>
<keyword evidence="1" id="KW-0812">Transmembrane</keyword>
<dbReference type="GO" id="GO:0010045">
    <property type="term" value="P:response to nickel cation"/>
    <property type="evidence" value="ECO:0007669"/>
    <property type="project" value="TreeGrafter"/>
</dbReference>
<feature type="transmembrane region" description="Helical" evidence="1">
    <location>
        <begin position="169"/>
        <end position="196"/>
    </location>
</feature>
<evidence type="ECO:0008006" key="4">
    <source>
        <dbReference type="Google" id="ProtNLM"/>
    </source>
</evidence>
<accession>A0A154VYA5</accession>
<feature type="transmembrane region" description="Helical" evidence="1">
    <location>
        <begin position="73"/>
        <end position="96"/>
    </location>
</feature>
<evidence type="ECO:0000313" key="3">
    <source>
        <dbReference type="Proteomes" id="UP000076400"/>
    </source>
</evidence>